<protein>
    <submittedName>
        <fullName evidence="2">PRiA4b ORF-3-like protein</fullName>
    </submittedName>
</protein>
<evidence type="ECO:0000313" key="3">
    <source>
        <dbReference type="Proteomes" id="UP000199205"/>
    </source>
</evidence>
<dbReference type="PANTHER" id="PTHR41878">
    <property type="entry name" value="LEXA REPRESSOR-RELATED"/>
    <property type="match status" value="1"/>
</dbReference>
<evidence type="ECO:0000259" key="1">
    <source>
        <dbReference type="Pfam" id="PF07929"/>
    </source>
</evidence>
<name>A0A1C3XFJ3_9HYPH</name>
<feature type="domain" description="Plasmid pRiA4b Orf3-like" evidence="1">
    <location>
        <begin position="23"/>
        <end position="188"/>
    </location>
</feature>
<dbReference type="RefSeq" id="WP_425350046.1">
    <property type="nucleotide sequence ID" value="NZ_FMAF01000036.1"/>
</dbReference>
<dbReference type="SUPFAM" id="SSF159941">
    <property type="entry name" value="MM3350-like"/>
    <property type="match status" value="1"/>
</dbReference>
<dbReference type="Gene3D" id="3.10.290.30">
    <property type="entry name" value="MM3350-like"/>
    <property type="match status" value="1"/>
</dbReference>
<evidence type="ECO:0000313" key="2">
    <source>
        <dbReference type="EMBL" id="SCB51052.1"/>
    </source>
</evidence>
<dbReference type="InterPro" id="IPR024047">
    <property type="entry name" value="MM3350-like_sf"/>
</dbReference>
<dbReference type="Pfam" id="PF07929">
    <property type="entry name" value="PRiA4_ORF3"/>
    <property type="match status" value="1"/>
</dbReference>
<sequence>MDVEKSIGSHRPAAGGLMAGASVVRLKITLDDVEPTVMRRVVVPFRIRLSRLHEVLQVAMGWTNSHLYEFRMRDVGFGLPDDDWGDGPIDARKVTLLSAVQDTGAKSFKYLYDFGDGWTHSIKIERTFPALGMDRPMLLEATGACPPEDIGGPWSYQELLAARADPSHERHAEFAEWLGSDYNPGYANFSHLNRAVDDLGAKWVRKARTRRKT</sequence>
<gene>
    <name evidence="2" type="ORF">GA0061101_13637</name>
</gene>
<dbReference type="Proteomes" id="UP000199205">
    <property type="component" value="Unassembled WGS sequence"/>
</dbReference>
<organism evidence="2 3">
    <name type="scientific">Rhizobium lusitanum</name>
    <dbReference type="NCBI Taxonomy" id="293958"/>
    <lineage>
        <taxon>Bacteria</taxon>
        <taxon>Pseudomonadati</taxon>
        <taxon>Pseudomonadota</taxon>
        <taxon>Alphaproteobacteria</taxon>
        <taxon>Hyphomicrobiales</taxon>
        <taxon>Rhizobiaceae</taxon>
        <taxon>Rhizobium/Agrobacterium group</taxon>
        <taxon>Rhizobium</taxon>
    </lineage>
</organism>
<dbReference type="EMBL" id="FMAF01000036">
    <property type="protein sequence ID" value="SCB51052.1"/>
    <property type="molecule type" value="Genomic_DNA"/>
</dbReference>
<dbReference type="AlphaFoldDB" id="A0A1C3XFJ3"/>
<dbReference type="PANTHER" id="PTHR41878:SF1">
    <property type="entry name" value="TNPR PROTEIN"/>
    <property type="match status" value="1"/>
</dbReference>
<accession>A0A1C3XFJ3</accession>
<dbReference type="InterPro" id="IPR012912">
    <property type="entry name" value="Plasmid_pRiA4b_Orf3-like"/>
</dbReference>
<proteinExistence type="predicted"/>
<reference evidence="2 3" key="1">
    <citation type="submission" date="2016-08" db="EMBL/GenBank/DDBJ databases">
        <authorList>
            <person name="Seilhamer J.J."/>
        </authorList>
    </citation>
    <scope>NUCLEOTIDE SEQUENCE [LARGE SCALE GENOMIC DNA]</scope>
    <source>
        <strain evidence="2 3">P1-7</strain>
    </source>
</reference>